<dbReference type="Proteomes" id="UP001196661">
    <property type="component" value="Unassembled WGS sequence"/>
</dbReference>
<evidence type="ECO:0000313" key="3">
    <source>
        <dbReference type="EMBL" id="MBT9313483.1"/>
    </source>
</evidence>
<dbReference type="RefSeq" id="WP_215619372.1">
    <property type="nucleotide sequence ID" value="NZ_JADOER010000013.1"/>
</dbReference>
<evidence type="ECO:0000313" key="4">
    <source>
        <dbReference type="Proteomes" id="UP001196661"/>
    </source>
</evidence>
<evidence type="ECO:0000256" key="1">
    <source>
        <dbReference type="PROSITE-ProRule" id="PRU00339"/>
    </source>
</evidence>
<dbReference type="SMART" id="SM00028">
    <property type="entry name" value="TPR"/>
    <property type="match status" value="15"/>
</dbReference>
<feature type="repeat" description="TPR" evidence="1">
    <location>
        <begin position="755"/>
        <end position="788"/>
    </location>
</feature>
<proteinExistence type="predicted"/>
<reference evidence="3 4" key="1">
    <citation type="journal article" date="2021" name="Mar. Drugs">
        <title>Genome Reduction and Secondary Metabolism of the Marine Sponge-Associated Cyanobacterium Leptothoe.</title>
        <authorList>
            <person name="Konstantinou D."/>
            <person name="Popin R.V."/>
            <person name="Fewer D.P."/>
            <person name="Sivonen K."/>
            <person name="Gkelis S."/>
        </authorList>
    </citation>
    <scope>NUCLEOTIDE SEQUENCE [LARGE SCALE GENOMIC DNA]</scope>
    <source>
        <strain evidence="3 4">TAU-MAC 1615</strain>
    </source>
</reference>
<gene>
    <name evidence="3" type="ORF">IXB28_14815</name>
</gene>
<keyword evidence="4" id="KW-1185">Reference proteome</keyword>
<organism evidence="3 4">
    <name type="scientific">Leptothoe kymatousa TAU-MAC 1615</name>
    <dbReference type="NCBI Taxonomy" id="2364775"/>
    <lineage>
        <taxon>Bacteria</taxon>
        <taxon>Bacillati</taxon>
        <taxon>Cyanobacteriota</taxon>
        <taxon>Cyanophyceae</taxon>
        <taxon>Nodosilineales</taxon>
        <taxon>Cymatolegaceae</taxon>
        <taxon>Leptothoe</taxon>
        <taxon>Leptothoe kymatousa</taxon>
    </lineage>
</organism>
<protein>
    <submittedName>
        <fullName evidence="3">Tetratricopeptide repeat protein</fullName>
    </submittedName>
</protein>
<dbReference type="InterPro" id="IPR019734">
    <property type="entry name" value="TPR_rpt"/>
</dbReference>
<dbReference type="InterPro" id="IPR024983">
    <property type="entry name" value="CHAT_dom"/>
</dbReference>
<feature type="repeat" description="TPR" evidence="1">
    <location>
        <begin position="715"/>
        <end position="748"/>
    </location>
</feature>
<dbReference type="Gene3D" id="1.25.40.10">
    <property type="entry name" value="Tetratricopeptide repeat domain"/>
    <property type="match status" value="4"/>
</dbReference>
<dbReference type="SUPFAM" id="SSF48452">
    <property type="entry name" value="TPR-like"/>
    <property type="match status" value="4"/>
</dbReference>
<name>A0ABS5Y7L1_9CYAN</name>
<keyword evidence="1" id="KW-0802">TPR repeat</keyword>
<dbReference type="PROSITE" id="PS50005">
    <property type="entry name" value="TPR"/>
    <property type="match status" value="7"/>
</dbReference>
<feature type="repeat" description="TPR" evidence="1">
    <location>
        <begin position="515"/>
        <end position="548"/>
    </location>
</feature>
<evidence type="ECO:0000259" key="2">
    <source>
        <dbReference type="Pfam" id="PF12770"/>
    </source>
</evidence>
<feature type="repeat" description="TPR" evidence="1">
    <location>
        <begin position="635"/>
        <end position="668"/>
    </location>
</feature>
<dbReference type="PANTHER" id="PTHR10098:SF108">
    <property type="entry name" value="TETRATRICOPEPTIDE REPEAT PROTEIN 28"/>
    <property type="match status" value="1"/>
</dbReference>
<dbReference type="EMBL" id="JADOER010000013">
    <property type="protein sequence ID" value="MBT9313483.1"/>
    <property type="molecule type" value="Genomic_DNA"/>
</dbReference>
<comment type="caution">
    <text evidence="3">The sequence shown here is derived from an EMBL/GenBank/DDBJ whole genome shotgun (WGS) entry which is preliminary data.</text>
</comment>
<dbReference type="InterPro" id="IPR011990">
    <property type="entry name" value="TPR-like_helical_dom_sf"/>
</dbReference>
<feature type="repeat" description="TPR" evidence="1">
    <location>
        <begin position="475"/>
        <end position="508"/>
    </location>
</feature>
<feature type="domain" description="CHAT" evidence="2">
    <location>
        <begin position="1119"/>
        <end position="1418"/>
    </location>
</feature>
<sequence length="1420" mass="156178">MAQPRRNKQTEVSGGTIAELRARATSQDAASARYREQINGLIESENFGPIEALAENAIAASTQAIEAIKTALGQAPPDQTAPLYDQLASYYGNLSAVYDLQSRAYSKQNRVEDQLQVQQTNLQVLTAKRATLLASKNEELIINATLEQGITHWYLGQTHQQLEQHLDAIAASTMALEIAQQLSATRLELFTRVSLSQHHWALGEQTRQSGDYGQARAYLTLGKNYAQQVVDLSERPLEQFPHPELVSDVFLINTLEDTAYFRENALNSLWSILVSLGDTQADQQAYAAALENYEQALPVAQGLGKPDLEFNTLNIISVQHQRLADYDRAIAIANQAEAVAKDTNSPALLLRATLWLAKLYDDLGNYPTALARYAEARTLAEAQQEPNTLLAVLNNMGLISTIQGDYPAALGAHNQALEINNNLRRQLTAPDALENLEASCFLWNNVNLNVTERQNQQLAQRARDLCLDSTVDAEQKLLNNIGSVYAERGNYQESLALRERALEIVQTLNDPAGEAGLINNIGNIYQEQGNYALALTSFQAALAIEESIDARASIATSLNNIAIAYDSQGEYALALDYYQRALDLITAIGLKPLEPTTLANIGTLYQSQGNYTQAHEYLQRALTLSQELMFLPSQANQLMNLSNLVRYQGDYDQALAHITQALDIHQRIGQRSREASGIRIRGNIYLSQGEFAAALADQQTALEISRDLKDLDDIAYSLQALGETYESLGQPDQAVAQYQEALQIFKEIGAVTGEASIYNTLGNSAATQGNYALALGHYRQALEIYQAVGAVGSEALTLTNIGYAQYNLNNLAAANSVFTQALAIQERIGQASEMGATLKGLGLVANQPTEALELLRRSLALYRAQGNRPSEASTLAALGKRLNHQGQPELASVFLKQAVNTYETLRQNLRGLDKNLQVSYTESIADTYRQLADVLLTQGRIPEAQRVLDLLKIEELREFTTRAVWTSDGISLTPLEQRVQATHGSLIALGQAIEECDATRCASRSDLSRQRETLLVEYGQQVQTIEAAYRRECQQVDDQCINPQDLGNEASKLLAAHEDAVLVYPLVVDNKLWLLWAAQNNVVGSIEVKDVTQAQLAQAVADFRQEIGRGGTSLASIQAKSRILYDWLIQPLAAELSNNQIKHLIFAHDRYTRYIPMAALHDGEQYLIEQYAVSSILAATETDLDPPPGDPSVLGLGLSDPAPPFRALENVPIELDNIVKENSRDRNGFYAGKVFLNQAFNQDLMRSEVYQHQILHIATHAKFEPGSPDRSFIVLGNGEPLAIPEIDTLLQADLENVHLVVLSACETAYGERGSDGREIAGISSYFLKGNRAQAVMASLWAVNDQSTSLLMQRFYEFLATGTLTKAEALQQAQLSLLYSQDVPTRLGAMRSGIASDWAERPAGAAHPYHWAPFILIGNAL</sequence>
<dbReference type="Pfam" id="PF07721">
    <property type="entry name" value="TPR_4"/>
    <property type="match status" value="1"/>
</dbReference>
<dbReference type="Pfam" id="PF12770">
    <property type="entry name" value="CHAT"/>
    <property type="match status" value="1"/>
</dbReference>
<dbReference type="PANTHER" id="PTHR10098">
    <property type="entry name" value="RAPSYN-RELATED"/>
    <property type="match status" value="1"/>
</dbReference>
<feature type="repeat" description="TPR" evidence="1">
    <location>
        <begin position="595"/>
        <end position="628"/>
    </location>
</feature>
<dbReference type="InterPro" id="IPR011717">
    <property type="entry name" value="TPR-4"/>
</dbReference>
<accession>A0ABS5Y7L1</accession>
<dbReference type="Pfam" id="PF13424">
    <property type="entry name" value="TPR_12"/>
    <property type="match status" value="6"/>
</dbReference>
<dbReference type="Pfam" id="PF13374">
    <property type="entry name" value="TPR_10"/>
    <property type="match status" value="1"/>
</dbReference>
<feature type="repeat" description="TPR" evidence="1">
    <location>
        <begin position="555"/>
        <end position="588"/>
    </location>
</feature>